<organism evidence="2 3">
    <name type="scientific">Actinidia rufa</name>
    <dbReference type="NCBI Taxonomy" id="165716"/>
    <lineage>
        <taxon>Eukaryota</taxon>
        <taxon>Viridiplantae</taxon>
        <taxon>Streptophyta</taxon>
        <taxon>Embryophyta</taxon>
        <taxon>Tracheophyta</taxon>
        <taxon>Spermatophyta</taxon>
        <taxon>Magnoliopsida</taxon>
        <taxon>eudicotyledons</taxon>
        <taxon>Gunneridae</taxon>
        <taxon>Pentapetalae</taxon>
        <taxon>asterids</taxon>
        <taxon>Ericales</taxon>
        <taxon>Actinidiaceae</taxon>
        <taxon>Actinidia</taxon>
    </lineage>
</organism>
<dbReference type="GO" id="GO:0016020">
    <property type="term" value="C:membrane"/>
    <property type="evidence" value="ECO:0007669"/>
    <property type="project" value="UniProtKB-ARBA"/>
</dbReference>
<proteinExistence type="predicted"/>
<dbReference type="PANTHER" id="PTHR46757:SF2">
    <property type="entry name" value="OS05G0346100 PROTEIN"/>
    <property type="match status" value="1"/>
</dbReference>
<accession>A0A7J0DEK1</accession>
<dbReference type="GO" id="GO:0005768">
    <property type="term" value="C:endosome"/>
    <property type="evidence" value="ECO:0007669"/>
    <property type="project" value="UniProtKB-ARBA"/>
</dbReference>
<dbReference type="InterPro" id="IPR001683">
    <property type="entry name" value="PX_dom"/>
</dbReference>
<feature type="domain" description="PX" evidence="1">
    <location>
        <begin position="77"/>
        <end position="193"/>
    </location>
</feature>
<dbReference type="SMART" id="SM00312">
    <property type="entry name" value="PX"/>
    <property type="match status" value="1"/>
</dbReference>
<dbReference type="EMBL" id="BJWL01000192">
    <property type="protein sequence ID" value="GFS33595.1"/>
    <property type="molecule type" value="Genomic_DNA"/>
</dbReference>
<dbReference type="Gene3D" id="3.30.1520.10">
    <property type="entry name" value="Phox-like domain"/>
    <property type="match status" value="1"/>
</dbReference>
<dbReference type="Pfam" id="PF00787">
    <property type="entry name" value="PX"/>
    <property type="match status" value="1"/>
</dbReference>
<keyword evidence="3" id="KW-1185">Reference proteome</keyword>
<sequence length="421" mass="47285">MGYANNGYQQANLFASREELETPLLDDPPLPLHRHQNPNSSLNSILQPPSYADAVFRTNTSGVPSSSSTKYLRISVSEPLKQKELSNSLVPGGNTYYTYLITTRTNMAHFRGTEFSARRRFKEVVTSDRLSESFRGFIIQIRPDKGVVEGQKQEFVEQRKEALEKYLRRLAEHPAIKRSEELRVFLEVQGRLPLGRTTDVGRGRDGAVRLPRQLLGAAVDVNEVAQPAKGGRDLLRILKELKQSVANDWAGRDRRWWRRILSFWRGDRSCRSLSSSSVMCLSRLVVSRSGREPRALLPSPSLVSAELLVNAQQDIGETMGKLGLAFVKMIKFETVEAAKLHEYLGVMLAVNNDRSSALLTGQTLLSDLSSLNSQIEKLGAASSNIFGGDRSRIHKIEELKDTVRVTEDAKSCALREYERLR</sequence>
<evidence type="ECO:0000259" key="1">
    <source>
        <dbReference type="PROSITE" id="PS50195"/>
    </source>
</evidence>
<dbReference type="AlphaFoldDB" id="A0A7J0DEK1"/>
<evidence type="ECO:0000313" key="2">
    <source>
        <dbReference type="EMBL" id="GFS33595.1"/>
    </source>
</evidence>
<reference evidence="3" key="1">
    <citation type="submission" date="2019-07" db="EMBL/GenBank/DDBJ databases">
        <title>De Novo Assembly of kiwifruit Actinidia rufa.</title>
        <authorList>
            <person name="Sugita-Konishi S."/>
            <person name="Sato K."/>
            <person name="Mori E."/>
            <person name="Abe Y."/>
            <person name="Kisaki G."/>
            <person name="Hamano K."/>
            <person name="Suezawa K."/>
            <person name="Otani M."/>
            <person name="Fukuda T."/>
            <person name="Manabe T."/>
            <person name="Gomi K."/>
            <person name="Tabuchi M."/>
            <person name="Akimitsu K."/>
            <person name="Kataoka I."/>
        </authorList>
    </citation>
    <scope>NUCLEOTIDE SEQUENCE [LARGE SCALE GENOMIC DNA]</scope>
    <source>
        <strain evidence="3">cv. Fuchu</strain>
    </source>
</reference>
<dbReference type="InterPro" id="IPR036871">
    <property type="entry name" value="PX_dom_sf"/>
</dbReference>
<dbReference type="OrthoDB" id="271164at2759"/>
<dbReference type="PROSITE" id="PS50195">
    <property type="entry name" value="PX"/>
    <property type="match status" value="1"/>
</dbReference>
<dbReference type="SUPFAM" id="SSF64268">
    <property type="entry name" value="PX domain"/>
    <property type="match status" value="1"/>
</dbReference>
<name>A0A7J0DEK1_9ERIC</name>
<gene>
    <name evidence="2" type="ORF">Acr_00g0029490</name>
</gene>
<dbReference type="PANTHER" id="PTHR46757">
    <property type="entry name" value="SORTING NEXIN-RELATED"/>
    <property type="match status" value="1"/>
</dbReference>
<dbReference type="InterPro" id="IPR044279">
    <property type="entry name" value="SNX2A/B"/>
</dbReference>
<dbReference type="Proteomes" id="UP000585474">
    <property type="component" value="Unassembled WGS sequence"/>
</dbReference>
<protein>
    <submittedName>
        <fullName evidence="2">Sorting nexin 2A</fullName>
    </submittedName>
</protein>
<comment type="caution">
    <text evidence="2">The sequence shown here is derived from an EMBL/GenBank/DDBJ whole genome shotgun (WGS) entry which is preliminary data.</text>
</comment>
<dbReference type="GO" id="GO:0035091">
    <property type="term" value="F:phosphatidylinositol binding"/>
    <property type="evidence" value="ECO:0007669"/>
    <property type="project" value="InterPro"/>
</dbReference>
<evidence type="ECO:0000313" key="3">
    <source>
        <dbReference type="Proteomes" id="UP000585474"/>
    </source>
</evidence>